<evidence type="ECO:0000313" key="9">
    <source>
        <dbReference type="Ensembl" id="ENSMCSP00000007918.1"/>
    </source>
</evidence>
<sequence>MVAVVRALGWSYSGVEAFVHSSREAGGLCIAQSIKIPREPKPGEFAKVIGRLMERRGRYCPHRRVLEAATLANLSGHFSWVGSDSWGAKMAPVQGLEDAADGAITILPKRASVPGRERIGRDSPYEQGGKVQFVIDAVLAMAHGLHSLLGEACPGGGLCAHMDPPDGRRLLTHIRSAGTPVSFNENGDAPGRYDFPVPRGGGGVAGSWGIWVTFLPRRTPWPGGLVLAPRPGVAACSPRRTPKAGEGGPCCCTTSCAGATAYRADRSPACPAPALRPSTRPLIAAACRHALCCASAGAPCHLAARHHETPSSSSGESAVLAGIAWSRPSPPHWPSTRRLGVCALRRLFLGMGMSLTYAALLTKTNRIYRIFEQGKRSVTPPRFISPTSQLVITFTLSGLQLVAAATWLLVRPPHALIDYEMGRTPDPEAARGVLRCDMAEGATLACLAYALLLMLTCTVYAVKARGVPETFNEAKPIGFAMYTTCVVWLAFGPIFFGAAQSAERVHVQTATLTVSMSLSASVPLGLLYAPKVYVILLHPEPKRSLKPPHSLSPGILKLRDTSIVPGTPSKCSQRPRGAPQAPKTTPRPPSVPRDHQCP</sequence>
<evidence type="ECO:0000313" key="10">
    <source>
        <dbReference type="Proteomes" id="UP000694560"/>
    </source>
</evidence>
<dbReference type="SUPFAM" id="SSF53822">
    <property type="entry name" value="Periplasmic binding protein-like I"/>
    <property type="match status" value="1"/>
</dbReference>
<dbReference type="GO" id="GO:0016020">
    <property type="term" value="C:membrane"/>
    <property type="evidence" value="ECO:0007669"/>
    <property type="project" value="UniProtKB-SubCell"/>
</dbReference>
<name>A0A8C5TPZ0_9PASS</name>
<feature type="transmembrane region" description="Helical" evidence="7">
    <location>
        <begin position="474"/>
        <end position="496"/>
    </location>
</feature>
<keyword evidence="4 7" id="KW-0472">Membrane</keyword>
<dbReference type="InterPro" id="IPR001828">
    <property type="entry name" value="ANF_lig-bd_rcpt"/>
</dbReference>
<evidence type="ECO:0000256" key="6">
    <source>
        <dbReference type="SAM" id="MobiDB-lite"/>
    </source>
</evidence>
<organism evidence="9 10">
    <name type="scientific">Malurus cyaneus samueli</name>
    <dbReference type="NCBI Taxonomy" id="2593467"/>
    <lineage>
        <taxon>Eukaryota</taxon>
        <taxon>Metazoa</taxon>
        <taxon>Chordata</taxon>
        <taxon>Craniata</taxon>
        <taxon>Vertebrata</taxon>
        <taxon>Euteleostomi</taxon>
        <taxon>Archelosauria</taxon>
        <taxon>Archosauria</taxon>
        <taxon>Dinosauria</taxon>
        <taxon>Saurischia</taxon>
        <taxon>Theropoda</taxon>
        <taxon>Coelurosauria</taxon>
        <taxon>Aves</taxon>
        <taxon>Neognathae</taxon>
        <taxon>Neoaves</taxon>
        <taxon>Telluraves</taxon>
        <taxon>Australaves</taxon>
        <taxon>Passeriformes</taxon>
        <taxon>Meliphagoidea</taxon>
        <taxon>Maluridae</taxon>
        <taxon>Malurus</taxon>
    </lineage>
</organism>
<reference evidence="9" key="2">
    <citation type="submission" date="2025-09" db="UniProtKB">
        <authorList>
            <consortium name="Ensembl"/>
        </authorList>
    </citation>
    <scope>IDENTIFICATION</scope>
</reference>
<dbReference type="InterPro" id="IPR028082">
    <property type="entry name" value="Peripla_BP_I"/>
</dbReference>
<keyword evidence="2 7" id="KW-0812">Transmembrane</keyword>
<dbReference type="PRINTS" id="PR01176">
    <property type="entry name" value="GABABRECEPTR"/>
</dbReference>
<dbReference type="InterPro" id="IPR017978">
    <property type="entry name" value="GPCR_3_C"/>
</dbReference>
<reference evidence="9" key="1">
    <citation type="submission" date="2025-08" db="UniProtKB">
        <authorList>
            <consortium name="Ensembl"/>
        </authorList>
    </citation>
    <scope>IDENTIFICATION</scope>
</reference>
<feature type="region of interest" description="Disordered" evidence="6">
    <location>
        <begin position="560"/>
        <end position="598"/>
    </location>
</feature>
<dbReference type="GO" id="GO:0004930">
    <property type="term" value="F:G protein-coupled receptor activity"/>
    <property type="evidence" value="ECO:0007669"/>
    <property type="project" value="InterPro"/>
</dbReference>
<accession>A0A8C5TPZ0</accession>
<dbReference type="Proteomes" id="UP000694560">
    <property type="component" value="Unplaced"/>
</dbReference>
<dbReference type="Gene3D" id="3.40.50.2300">
    <property type="match status" value="2"/>
</dbReference>
<evidence type="ECO:0000256" key="3">
    <source>
        <dbReference type="ARBA" id="ARBA00022989"/>
    </source>
</evidence>
<evidence type="ECO:0000256" key="5">
    <source>
        <dbReference type="ARBA" id="ARBA00023180"/>
    </source>
</evidence>
<feature type="transmembrane region" description="Helical" evidence="7">
    <location>
        <begin position="383"/>
        <end position="410"/>
    </location>
</feature>
<evidence type="ECO:0000256" key="2">
    <source>
        <dbReference type="ARBA" id="ARBA00022692"/>
    </source>
</evidence>
<keyword evidence="3 7" id="KW-1133">Transmembrane helix</keyword>
<comment type="subcellular location">
    <subcellularLocation>
        <location evidence="1">Membrane</location>
        <topology evidence="1">Multi-pass membrane protein</topology>
    </subcellularLocation>
</comment>
<evidence type="ECO:0000256" key="4">
    <source>
        <dbReference type="ARBA" id="ARBA00023136"/>
    </source>
</evidence>
<dbReference type="PROSITE" id="PS50259">
    <property type="entry name" value="G_PROTEIN_RECEP_F3_4"/>
    <property type="match status" value="1"/>
</dbReference>
<evidence type="ECO:0000259" key="8">
    <source>
        <dbReference type="PROSITE" id="PS50259"/>
    </source>
</evidence>
<dbReference type="Pfam" id="PF01094">
    <property type="entry name" value="ANF_receptor"/>
    <property type="match status" value="1"/>
</dbReference>
<dbReference type="PANTHER" id="PTHR24060">
    <property type="entry name" value="METABOTROPIC GLUTAMATE RECEPTOR"/>
    <property type="match status" value="1"/>
</dbReference>
<dbReference type="AlphaFoldDB" id="A0A8C5TPZ0"/>
<keyword evidence="10" id="KW-1185">Reference proteome</keyword>
<protein>
    <submittedName>
        <fullName evidence="9">Glutamate metabotropic receptor 6</fullName>
    </submittedName>
</protein>
<dbReference type="OrthoDB" id="9900832at2759"/>
<dbReference type="Ensembl" id="ENSMCST00000008111.1">
    <property type="protein sequence ID" value="ENSMCSP00000007918.1"/>
    <property type="gene ID" value="ENSMCSG00000005657.1"/>
</dbReference>
<dbReference type="InterPro" id="IPR050726">
    <property type="entry name" value="mGluR"/>
</dbReference>
<evidence type="ECO:0000256" key="7">
    <source>
        <dbReference type="SAM" id="Phobius"/>
    </source>
</evidence>
<proteinExistence type="predicted"/>
<feature type="domain" description="G-protein coupled receptors family 3 profile" evidence="8">
    <location>
        <begin position="341"/>
        <end position="540"/>
    </location>
</feature>
<evidence type="ECO:0000256" key="1">
    <source>
        <dbReference type="ARBA" id="ARBA00004141"/>
    </source>
</evidence>
<keyword evidence="5" id="KW-0325">Glycoprotein</keyword>
<dbReference type="Pfam" id="PF00003">
    <property type="entry name" value="7tm_3"/>
    <property type="match status" value="1"/>
</dbReference>
<feature type="transmembrane region" description="Helical" evidence="7">
    <location>
        <begin position="442"/>
        <end position="462"/>
    </location>
</feature>